<protein>
    <submittedName>
        <fullName evidence="3">Type II secretion system F family protein</fullName>
    </submittedName>
</protein>
<keyword evidence="2" id="KW-0472">Membrane</keyword>
<feature type="transmembrane region" description="Helical" evidence="2">
    <location>
        <begin position="60"/>
        <end position="77"/>
    </location>
</feature>
<reference evidence="3" key="1">
    <citation type="submission" date="2020-10" db="EMBL/GenBank/DDBJ databases">
        <title>Connecting structure to function with the recovery of over 1000 high-quality activated sludge metagenome-assembled genomes encoding full-length rRNA genes using long-read sequencing.</title>
        <authorList>
            <person name="Singleton C.M."/>
            <person name="Petriglieri F."/>
            <person name="Kristensen J.M."/>
            <person name="Kirkegaard R.H."/>
            <person name="Michaelsen T.Y."/>
            <person name="Andersen M.H."/>
            <person name="Karst S.M."/>
            <person name="Dueholm M.S."/>
            <person name="Nielsen P.H."/>
            <person name="Albertsen M."/>
        </authorList>
    </citation>
    <scope>NUCLEOTIDE SEQUENCE</scope>
    <source>
        <strain evidence="3">Ribe_18-Q3-R11-54_MAXAC.001</strain>
    </source>
</reference>
<evidence type="ECO:0000313" key="4">
    <source>
        <dbReference type="Proteomes" id="UP000886632"/>
    </source>
</evidence>
<dbReference type="AlphaFoldDB" id="A0A9D7T4K8"/>
<comment type="caution">
    <text evidence="3">The sequence shown here is derived from an EMBL/GenBank/DDBJ whole genome shotgun (WGS) entry which is preliminary data.</text>
</comment>
<keyword evidence="2" id="KW-1133">Transmembrane helix</keyword>
<feature type="transmembrane region" description="Helical" evidence="2">
    <location>
        <begin position="89"/>
        <end position="112"/>
    </location>
</feature>
<dbReference type="Proteomes" id="UP000886632">
    <property type="component" value="Unassembled WGS sequence"/>
</dbReference>
<accession>A0A9D7T4K8</accession>
<evidence type="ECO:0000256" key="1">
    <source>
        <dbReference type="SAM" id="MobiDB-lite"/>
    </source>
</evidence>
<dbReference type="EMBL" id="JADKGK010000004">
    <property type="protein sequence ID" value="MBL0002557.1"/>
    <property type="molecule type" value="Genomic_DNA"/>
</dbReference>
<proteinExistence type="predicted"/>
<evidence type="ECO:0000256" key="2">
    <source>
        <dbReference type="SAM" id="Phobius"/>
    </source>
</evidence>
<organism evidence="3 4">
    <name type="scientific">Candidatus Phosphoribacter hodrii</name>
    <dbReference type="NCBI Taxonomy" id="2953743"/>
    <lineage>
        <taxon>Bacteria</taxon>
        <taxon>Bacillati</taxon>
        <taxon>Actinomycetota</taxon>
        <taxon>Actinomycetes</taxon>
        <taxon>Micrococcales</taxon>
        <taxon>Dermatophilaceae</taxon>
        <taxon>Candidatus Phosphoribacter</taxon>
    </lineage>
</organism>
<keyword evidence="2" id="KW-0812">Transmembrane</keyword>
<sequence length="388" mass="43241">MPWNAWLSEWDSDNMRWTSMAIGIQRQVGGNLAETLRTTAATLREREYLRRHVRLCSAEGRLSAYILIALPIALFVYEVNVNRSYISLLWTTVLGWIILVGAVILMAIGGFWMGKAVRGGLRWHGWCSPSLWCALPVSSFMSRRSHARATGVARSLAIVERRIDRHEVARNELGPAIGCSCDPAPHPNLFERLSPSGATPTPGEATRRGGQPVRWTHRKFVGAKGAGLIVGPSARAAHRRVLAPRFDLVSSWRRIFFLPDLSSTTWGCDARKRCAVGWPMPRHADCVRRGRSGVSTLLSCGSPSRCEARWLASLLLCVVRDSDRPVPEPMRSPQWENAPRSPRSGRSSAPWSRRIGSDYRSPTFCASRPRRCASPDGNMPRKGLRKCP</sequence>
<feature type="compositionally biased region" description="Low complexity" evidence="1">
    <location>
        <begin position="339"/>
        <end position="354"/>
    </location>
</feature>
<dbReference type="PANTHER" id="PTHR35007">
    <property type="entry name" value="INTEGRAL MEMBRANE PROTEIN-RELATED"/>
    <property type="match status" value="1"/>
</dbReference>
<evidence type="ECO:0000313" key="3">
    <source>
        <dbReference type="EMBL" id="MBL0002557.1"/>
    </source>
</evidence>
<feature type="region of interest" description="Disordered" evidence="1">
    <location>
        <begin position="325"/>
        <end position="388"/>
    </location>
</feature>
<name>A0A9D7T4K8_9MICO</name>
<dbReference type="PANTHER" id="PTHR35007:SF1">
    <property type="entry name" value="PILUS ASSEMBLY PROTEIN"/>
    <property type="match status" value="1"/>
</dbReference>
<gene>
    <name evidence="3" type="ORF">IPP00_00640</name>
</gene>